<evidence type="ECO:0000313" key="2">
    <source>
        <dbReference type="Proteomes" id="UP000078503"/>
    </source>
</evidence>
<dbReference type="Proteomes" id="UP000078503">
    <property type="component" value="Unassembled WGS sequence"/>
</dbReference>
<dbReference type="AlphaFoldDB" id="A0A178KLF1"/>
<name>A0A178KLF1_9GAMM</name>
<dbReference type="OrthoDB" id="6191374at2"/>
<proteinExistence type="predicted"/>
<dbReference type="STRING" id="858640.A3K86_02580"/>
<evidence type="ECO:0008006" key="3">
    <source>
        <dbReference type="Google" id="ProtNLM"/>
    </source>
</evidence>
<dbReference type="Pfam" id="PF06996">
    <property type="entry name" value="T6SS_TssG"/>
    <property type="match status" value="1"/>
</dbReference>
<comment type="caution">
    <text evidence="1">The sequence shown here is derived from an EMBL/GenBank/DDBJ whole genome shotgun (WGS) entry which is preliminary data.</text>
</comment>
<dbReference type="PANTHER" id="PTHR35564">
    <property type="match status" value="1"/>
</dbReference>
<keyword evidence="2" id="KW-1185">Reference proteome</keyword>
<dbReference type="PANTHER" id="PTHR35564:SF4">
    <property type="entry name" value="CYTOPLASMIC PROTEIN"/>
    <property type="match status" value="1"/>
</dbReference>
<dbReference type="InterPro" id="IPR010732">
    <property type="entry name" value="T6SS_TssG-like"/>
</dbReference>
<gene>
    <name evidence="1" type="ORF">A3K86_02580</name>
</gene>
<evidence type="ECO:0000313" key="1">
    <source>
        <dbReference type="EMBL" id="OAN17825.1"/>
    </source>
</evidence>
<sequence>MQKSSLTLLRETPYAFELPQAIQLIKHQAAQLGQRPFIRFSSCTLPAYQPSDIVDVSVKGANQWYLNCDLPSLAGSQGVMPRHIYTEALRESFEQGNDALVDFFDGFSNRHYRLHCQVEIKNNLVLQAEEEHFKWNRHDVALSQMLANLSGDLGNNSALTSRHLVQYSGVMGLKLSCLETLKNLLIDYFEYDFEVCYGDVDYQPLLPCCVTKLGKSGQNNQLGYDALVGKSAVTAFQQLVVTVLPNSKEFTQIRNDNDLVEAIDGFVRHYMGADINLKLMMKVCGRFLPGLQLTSSEESDIRLAQSTWLAPKQLKQHYVVMPLKHNRNTA</sequence>
<accession>A0A178KLF1</accession>
<dbReference type="RefSeq" id="WP_068327251.1">
    <property type="nucleotide sequence ID" value="NZ_LVHF01000012.1"/>
</dbReference>
<dbReference type="EMBL" id="LVHF01000012">
    <property type="protein sequence ID" value="OAN17825.1"/>
    <property type="molecule type" value="Genomic_DNA"/>
</dbReference>
<reference evidence="1 2" key="1">
    <citation type="submission" date="2016-03" db="EMBL/GenBank/DDBJ databases">
        <title>Photobacterium proteolyticum sp. nov. a protease producing bacterium isolated from ocean sediments of Laizhou Bay.</title>
        <authorList>
            <person name="Li Y."/>
        </authorList>
    </citation>
    <scope>NUCLEOTIDE SEQUENCE [LARGE SCALE GENOMIC DNA]</scope>
    <source>
        <strain evidence="1 2">R-40508</strain>
    </source>
</reference>
<protein>
    <recommendedName>
        <fullName evidence="3">Type VI secretion protein VasB-1</fullName>
    </recommendedName>
</protein>
<organism evidence="1 2">
    <name type="scientific">Photobacterium jeanii</name>
    <dbReference type="NCBI Taxonomy" id="858640"/>
    <lineage>
        <taxon>Bacteria</taxon>
        <taxon>Pseudomonadati</taxon>
        <taxon>Pseudomonadota</taxon>
        <taxon>Gammaproteobacteria</taxon>
        <taxon>Vibrionales</taxon>
        <taxon>Vibrionaceae</taxon>
        <taxon>Photobacterium</taxon>
    </lineage>
</organism>